<protein>
    <submittedName>
        <fullName evidence="2">Uncharacterized protein</fullName>
    </submittedName>
</protein>
<name>A0AC35TQD4_9BILA</name>
<reference evidence="2" key="1">
    <citation type="submission" date="2016-11" db="UniProtKB">
        <authorList>
            <consortium name="WormBaseParasite"/>
        </authorList>
    </citation>
    <scope>IDENTIFICATION</scope>
    <source>
        <strain evidence="2">KR3021</strain>
    </source>
</reference>
<evidence type="ECO:0000313" key="1">
    <source>
        <dbReference type="Proteomes" id="UP000095286"/>
    </source>
</evidence>
<organism evidence="1 2">
    <name type="scientific">Rhabditophanes sp. KR3021</name>
    <dbReference type="NCBI Taxonomy" id="114890"/>
    <lineage>
        <taxon>Eukaryota</taxon>
        <taxon>Metazoa</taxon>
        <taxon>Ecdysozoa</taxon>
        <taxon>Nematoda</taxon>
        <taxon>Chromadorea</taxon>
        <taxon>Rhabditida</taxon>
        <taxon>Tylenchina</taxon>
        <taxon>Panagrolaimomorpha</taxon>
        <taxon>Strongyloidoidea</taxon>
        <taxon>Alloionematidae</taxon>
        <taxon>Rhabditophanes</taxon>
    </lineage>
</organism>
<dbReference type="Proteomes" id="UP000095286">
    <property type="component" value="Unplaced"/>
</dbReference>
<accession>A0AC35TQD4</accession>
<dbReference type="WBParaSite" id="RSKR_0000330700.1">
    <property type="protein sequence ID" value="RSKR_0000330700.1"/>
    <property type="gene ID" value="RSKR_0000330700"/>
</dbReference>
<proteinExistence type="predicted"/>
<sequence>MFRSILILSFLIGAISGGEVMSERFGKWLSLNGYDDQGFDDNVEGNFGGLEYPEQLHHLPVVFVSGLQPSTFSKAVSFFLKRNYSMNELYGIISSPDHSIASIFNSTITCSLIRRQRTFLEAVIQYTQTNKVNVISFDLGVTIARKAIKGGVMTDEDGNICNIGVSLSNYINTFIAISGMNYGYPYCSKHSNSNIPFCNKVVYKNVLDFTLVTLKKMKFSARNLLVFVSGNQNKIKDVLAILPKSFNIEIKNIPIKEIQGSVEDVAYEKCIVAVNKTGEDVIVEDTSLFFDSWRLLPGPYIKTFVTCLASLDLYKLASVLPNQAATLISAVTYAVPSTSDHEQPRVFMFTGVRHGLIVPPRASENEQRSFEPVFRLQSSGKTISEMNENGTRLKYSARADALKEFAKAYKDYKATGNLEVMKCNEINPDALERPPVMPIKMETIKMVAGSLLPVAAYQ</sequence>
<evidence type="ECO:0000313" key="2">
    <source>
        <dbReference type="WBParaSite" id="RSKR_0000330700.1"/>
    </source>
</evidence>